<dbReference type="EMBL" id="CAJGYO010000010">
    <property type="protein sequence ID" value="CAD6256580.1"/>
    <property type="molecule type" value="Genomic_DNA"/>
</dbReference>
<feature type="compositionally biased region" description="Basic and acidic residues" evidence="1">
    <location>
        <begin position="1"/>
        <end position="13"/>
    </location>
</feature>
<reference evidence="2" key="1">
    <citation type="submission" date="2020-10" db="EMBL/GenBank/DDBJ databases">
        <authorList>
            <person name="Han B."/>
            <person name="Lu T."/>
            <person name="Zhao Q."/>
            <person name="Huang X."/>
            <person name="Zhao Y."/>
        </authorList>
    </citation>
    <scope>NUCLEOTIDE SEQUENCE</scope>
</reference>
<gene>
    <name evidence="2" type="ORF">NCGR_LOCUS40084</name>
</gene>
<accession>A0A811QIF6</accession>
<evidence type="ECO:0000313" key="3">
    <source>
        <dbReference type="Proteomes" id="UP000604825"/>
    </source>
</evidence>
<feature type="region of interest" description="Disordered" evidence="1">
    <location>
        <begin position="1"/>
        <end position="23"/>
    </location>
</feature>
<feature type="region of interest" description="Disordered" evidence="1">
    <location>
        <begin position="68"/>
        <end position="104"/>
    </location>
</feature>
<evidence type="ECO:0000256" key="1">
    <source>
        <dbReference type="SAM" id="MobiDB-lite"/>
    </source>
</evidence>
<protein>
    <submittedName>
        <fullName evidence="2">Uncharacterized protein</fullName>
    </submittedName>
</protein>
<feature type="region of interest" description="Disordered" evidence="1">
    <location>
        <begin position="118"/>
        <end position="138"/>
    </location>
</feature>
<dbReference type="Proteomes" id="UP000604825">
    <property type="component" value="Unassembled WGS sequence"/>
</dbReference>
<keyword evidence="3" id="KW-1185">Reference proteome</keyword>
<organism evidence="2 3">
    <name type="scientific">Miscanthus lutarioriparius</name>
    <dbReference type="NCBI Taxonomy" id="422564"/>
    <lineage>
        <taxon>Eukaryota</taxon>
        <taxon>Viridiplantae</taxon>
        <taxon>Streptophyta</taxon>
        <taxon>Embryophyta</taxon>
        <taxon>Tracheophyta</taxon>
        <taxon>Spermatophyta</taxon>
        <taxon>Magnoliopsida</taxon>
        <taxon>Liliopsida</taxon>
        <taxon>Poales</taxon>
        <taxon>Poaceae</taxon>
        <taxon>PACMAD clade</taxon>
        <taxon>Panicoideae</taxon>
        <taxon>Andropogonodae</taxon>
        <taxon>Andropogoneae</taxon>
        <taxon>Saccharinae</taxon>
        <taxon>Miscanthus</taxon>
    </lineage>
</organism>
<dbReference type="AlphaFoldDB" id="A0A811QIF6"/>
<comment type="caution">
    <text evidence="2">The sequence shown here is derived from an EMBL/GenBank/DDBJ whole genome shotgun (WGS) entry which is preliminary data.</text>
</comment>
<evidence type="ECO:0000313" key="2">
    <source>
        <dbReference type="EMBL" id="CAD6256580.1"/>
    </source>
</evidence>
<proteinExistence type="predicted"/>
<name>A0A811QIF6_9POAL</name>
<sequence length="273" mass="30607">MKRGQKRTEERSRTNHVPTPNLDVMDGPLKGLRKMQQIDKFLDVALARLRRWSWGRILRPWPLPCRIESPGHRRGQVEAPGHRPRRRLDRSSWTSPPPDPALLDTGLQRIECTHLVVGLGGGGQREQGSKGEARPSRRWWPRRRGAKLALAHILRALPAPSAILRVGLRPVQIGPQRRRGWPCAQDRPPTPLGAAVRTLEPRRHLRPLCAGGSGEARNRCCCRFHRPVPGGSPMLVREIQMQMWGEQGGRGDGEGCTATARGLRRHASSPAIY</sequence>